<dbReference type="Gene3D" id="2.30.30.140">
    <property type="match status" value="3"/>
</dbReference>
<evidence type="ECO:0000259" key="8">
    <source>
        <dbReference type="PROSITE" id="PS50304"/>
    </source>
</evidence>
<reference evidence="11" key="1">
    <citation type="submission" date="2014-08" db="EMBL/GenBank/DDBJ databases">
        <authorList>
            <person name="Senf B."/>
            <person name="Petzold A."/>
            <person name="Downie B.R."/>
            <person name="Koch P."/>
            <person name="Platzer M."/>
        </authorList>
    </citation>
    <scope>NUCLEOTIDE SEQUENCE [LARGE SCALE GENOMIC DNA]</scope>
    <source>
        <strain evidence="11">GRZ</strain>
    </source>
</reference>
<proteinExistence type="predicted"/>
<feature type="domain" description="Tudor" evidence="8">
    <location>
        <begin position="792"/>
        <end position="849"/>
    </location>
</feature>
<evidence type="ECO:0000256" key="1">
    <source>
        <dbReference type="ARBA" id="ARBA00004496"/>
    </source>
</evidence>
<dbReference type="Ensembl" id="ENSNFUT00015020942.1">
    <property type="protein sequence ID" value="ENSNFUP00015020011.1"/>
    <property type="gene ID" value="ENSNFUG00015009599.1"/>
</dbReference>
<feature type="domain" description="HTH OST-type" evidence="9">
    <location>
        <begin position="3"/>
        <end position="77"/>
    </location>
</feature>
<evidence type="ECO:0000256" key="7">
    <source>
        <dbReference type="SAM" id="MobiDB-lite"/>
    </source>
</evidence>
<dbReference type="SMART" id="SM00333">
    <property type="entry name" value="TUDOR"/>
    <property type="match status" value="3"/>
</dbReference>
<dbReference type="InterPro" id="IPR035437">
    <property type="entry name" value="SNase_OB-fold_sf"/>
</dbReference>
<sequence>MSDSESVKKMLRAVLQSSKIGVSVASLHSEYRSLCGENIPLKKLGFSNLEDYLRSIPSVARLDYRMGELKCFASVCEETAHIAELVSKQKSSKKSQHSQLVSCKMRFKHSNPYMLNVSPQRSLRQPSARRDSYQTRSRSWTNYGYRTGSASGDYRQLRENATPVERRQPSEPAVKQTILPNRKEANLRNSENNSRDISFEGVSKPNKAQICLYDVDLVQSRVKQLMKRYSSGVWMSKVPEFYSQMFAEKIHPQALLDLEKWPRICSVEKPSVAKQDKLIYPPVPLKPLTSPLNNTDSSPESQTNSTPVCSRPITPTQQATTPSPLALPKTRDTPRNLLANPTFIFPLQHSTSDNLLPSVVLQSSAHKPRPADQLSQSVRHPTVAHNRKSPTSTCSASTNGPTVAESPQPNSDGFVSSSSPSSSAPCPPPNPSAAAVVSAEVCQKLKELLSKYTQGMWASALPKLFMDTYKMPFPEQILDNLSLLLDICSVEYPSPHDKKKAVLYNFNQVDQNSANVKESLHRRSHPLPSGLEVVGSVVPPSLTPPTEQYTSVLVTEAKSCNAVTLRYVGENYSSAQETMEDAMQTFYSQNFTQHHVSNPIAGQLVAVRGEDGEEVTRGQVMDVTDPDRVKIFHVDYGFSVETSRDNLLELHQDFLSLPFQATNVRLAGLEAFSSDSLILSLLDKLAVGKILLMEMLQPCQQEETPVAVLYDTSQEEDVNINTACLTSLQDKSMNSPLSVNLTYQDVRVSSISADGTTFCQLPSRGLAKLRVLLEGIEAFFMSHMTSALLVSRAFSGKFCLVRYKGKWVRAEITNMHDTRVMDVLFIDLGLPATVEITDLREIPPPFLKDFIVIPPQAIKCQLAGLAVPEGCLSYKAVLWLKKRLLDVQNCKIKIVKLEDCKGEKVVYVYLFTGGDSLELKESINHQLTQSEMWQNLVAQNNCAAGSTAGLTPPVELSTLSSSFLNASIKPSLQLHQSEEDPPTENGMQRLPLPPELELPQPGQTLDVFVPVVCHPGYFVVQPWQDLHKLVVLMGEMVLYYNQTENTKRSVHIQKGVVYAAKIDKSWHRVQVRAVLGNGLVNVYGLDYGKHELVSSSHIQPLITEFRQLPFQAVAAQLAGVTQLCWSEEASMLFRSHVENKALVAQVEGVRDVSEVKDELWERRLTVYLVDTSQDGTDIWIHRIMADIGD</sequence>
<feature type="compositionally biased region" description="Polar residues" evidence="7">
    <location>
        <begin position="134"/>
        <end position="144"/>
    </location>
</feature>
<dbReference type="GeneTree" id="ENSGT00890000139482"/>
<evidence type="ECO:0000313" key="11">
    <source>
        <dbReference type="Ensembl" id="ENSNFUP00015020011.1"/>
    </source>
</evidence>
<dbReference type="InterPro" id="IPR002999">
    <property type="entry name" value="Tudor"/>
</dbReference>
<dbReference type="PROSITE" id="PS50304">
    <property type="entry name" value="TUDOR"/>
    <property type="match status" value="2"/>
</dbReference>
<dbReference type="Gene3D" id="3.30.420.610">
    <property type="entry name" value="LOTUS domain-like"/>
    <property type="match status" value="3"/>
</dbReference>
<feature type="domain" description="HTH OST-type" evidence="9">
    <location>
        <begin position="214"/>
        <end position="283"/>
    </location>
</feature>
<dbReference type="SUPFAM" id="SSF63748">
    <property type="entry name" value="Tudor/PWWP/MBT"/>
    <property type="match status" value="3"/>
</dbReference>
<dbReference type="AlphaFoldDB" id="A0A8C6LER2"/>
<gene>
    <name evidence="11" type="primary">tdrd7a</name>
    <name evidence="10" type="synonym">tdrd7</name>
    <name evidence="10" type="ORF">G4P62_001402</name>
</gene>
<dbReference type="InterPro" id="IPR037978">
    <property type="entry name" value="TDRD7_LOTUS_3"/>
</dbReference>
<dbReference type="KEGG" id="nfu:107391022"/>
<dbReference type="RefSeq" id="XP_015823543.1">
    <property type="nucleotide sequence ID" value="XM_015968057.3"/>
</dbReference>
<dbReference type="OrthoDB" id="10034606at2759"/>
<organism evidence="11 12">
    <name type="scientific">Nothobranchius furzeri</name>
    <name type="common">Turquoise killifish</name>
    <dbReference type="NCBI Taxonomy" id="105023"/>
    <lineage>
        <taxon>Eukaryota</taxon>
        <taxon>Metazoa</taxon>
        <taxon>Chordata</taxon>
        <taxon>Craniata</taxon>
        <taxon>Vertebrata</taxon>
        <taxon>Euteleostomi</taxon>
        <taxon>Actinopterygii</taxon>
        <taxon>Neopterygii</taxon>
        <taxon>Teleostei</taxon>
        <taxon>Neoteleostei</taxon>
        <taxon>Acanthomorphata</taxon>
        <taxon>Ovalentaria</taxon>
        <taxon>Atherinomorphae</taxon>
        <taxon>Cyprinodontiformes</taxon>
        <taxon>Nothobranchiidae</taxon>
        <taxon>Nothobranchius</taxon>
    </lineage>
</organism>
<protein>
    <submittedName>
        <fullName evidence="11">Tropomodulin 1</fullName>
    </submittedName>
    <submittedName>
        <fullName evidence="10">Tudor domain containing 7</fullName>
    </submittedName>
</protein>
<dbReference type="GO" id="GO:0007283">
    <property type="term" value="P:spermatogenesis"/>
    <property type="evidence" value="ECO:0007669"/>
    <property type="project" value="UniProtKB-KW"/>
</dbReference>
<dbReference type="GO" id="GO:0003723">
    <property type="term" value="F:RNA binding"/>
    <property type="evidence" value="ECO:0007669"/>
    <property type="project" value="UniProtKB-KW"/>
</dbReference>
<feature type="domain" description="Tudor" evidence="8">
    <location>
        <begin position="598"/>
        <end position="657"/>
    </location>
</feature>
<evidence type="ECO:0000256" key="4">
    <source>
        <dbReference type="ARBA" id="ARBA00022782"/>
    </source>
</evidence>
<feature type="compositionally biased region" description="Polar residues" evidence="7">
    <location>
        <begin position="389"/>
        <end position="414"/>
    </location>
</feature>
<feature type="region of interest" description="Disordered" evidence="7">
    <location>
        <begin position="283"/>
        <end position="334"/>
    </location>
</feature>
<dbReference type="Gene3D" id="2.40.50.90">
    <property type="match status" value="3"/>
</dbReference>
<dbReference type="PROSITE" id="PS51644">
    <property type="entry name" value="HTH_OST"/>
    <property type="match status" value="3"/>
</dbReference>
<keyword evidence="6" id="KW-0694">RNA-binding</keyword>
<name>A0A8C6LER2_NOTFU</name>
<evidence type="ECO:0000256" key="3">
    <source>
        <dbReference type="ARBA" id="ARBA00022737"/>
    </source>
</evidence>
<dbReference type="Pfam" id="PF12872">
    <property type="entry name" value="OST-HTH"/>
    <property type="match status" value="1"/>
</dbReference>
<reference evidence="11" key="3">
    <citation type="submission" date="2025-05" db="UniProtKB">
        <authorList>
            <consortium name="Ensembl"/>
        </authorList>
    </citation>
    <scope>IDENTIFICATION</scope>
</reference>
<dbReference type="Proteomes" id="UP000822369">
    <property type="component" value="Chromosome 4"/>
</dbReference>
<feature type="region of interest" description="Disordered" evidence="7">
    <location>
        <begin position="114"/>
        <end position="144"/>
    </location>
</feature>
<comment type="subcellular location">
    <subcellularLocation>
        <location evidence="1">Cytoplasm</location>
    </subcellularLocation>
</comment>
<dbReference type="PANTHER" id="PTHR22948:SF14">
    <property type="entry name" value="TUDOR DOMAIN-CONTAINING PROTEIN 7"/>
    <property type="match status" value="1"/>
</dbReference>
<feature type="compositionally biased region" description="Polar residues" evidence="7">
    <location>
        <begin position="290"/>
        <end position="323"/>
    </location>
</feature>
<dbReference type="CDD" id="cd09974">
    <property type="entry name" value="LOTUS_3_TDRD7"/>
    <property type="match status" value="1"/>
</dbReference>
<evidence type="ECO:0000313" key="10">
    <source>
        <dbReference type="EMBL" id="KAF7223819.1"/>
    </source>
</evidence>
<dbReference type="InterPro" id="IPR050621">
    <property type="entry name" value="Tudor_domain_containing"/>
</dbReference>
<reference evidence="10" key="2">
    <citation type="submission" date="2020-03" db="EMBL/GenBank/DDBJ databases">
        <title>Intra-Species Differences in Population Size shape Life History and Genome Evolution.</title>
        <authorList>
            <person name="Willemsen D."/>
            <person name="Cui R."/>
            <person name="Valenzano D.R."/>
        </authorList>
    </citation>
    <scope>NUCLEOTIDE SEQUENCE</scope>
    <source>
        <strain evidence="10">GRZ</strain>
        <tissue evidence="10">Whole</tissue>
    </source>
</reference>
<dbReference type="PANTHER" id="PTHR22948">
    <property type="entry name" value="TUDOR DOMAIN CONTAINING PROTEIN"/>
    <property type="match status" value="1"/>
</dbReference>
<accession>A0A8C6LER2</accession>
<evidence type="ECO:0000259" key="9">
    <source>
        <dbReference type="PROSITE" id="PS51644"/>
    </source>
</evidence>
<feature type="region of interest" description="Disordered" evidence="7">
    <location>
        <begin position="974"/>
        <end position="995"/>
    </location>
</feature>
<keyword evidence="12" id="KW-1185">Reference proteome</keyword>
<keyword evidence="2" id="KW-0963">Cytoplasm</keyword>
<evidence type="ECO:0000256" key="2">
    <source>
        <dbReference type="ARBA" id="ARBA00022490"/>
    </source>
</evidence>
<keyword evidence="3" id="KW-0677">Repeat</keyword>
<feature type="region of interest" description="Disordered" evidence="7">
    <location>
        <begin position="363"/>
        <end position="433"/>
    </location>
</feature>
<keyword evidence="5" id="KW-0744">Spermatogenesis</keyword>
<evidence type="ECO:0000313" key="12">
    <source>
        <dbReference type="Proteomes" id="UP000694548"/>
    </source>
</evidence>
<dbReference type="OMA" id="EITNMYG"/>
<feature type="compositionally biased region" description="Low complexity" evidence="7">
    <location>
        <begin position="415"/>
        <end position="424"/>
    </location>
</feature>
<dbReference type="Pfam" id="PF00567">
    <property type="entry name" value="TUDOR"/>
    <property type="match status" value="3"/>
</dbReference>
<evidence type="ECO:0000256" key="6">
    <source>
        <dbReference type="ARBA" id="ARBA00022884"/>
    </source>
</evidence>
<dbReference type="GO" id="GO:0030719">
    <property type="term" value="P:P granule organization"/>
    <property type="evidence" value="ECO:0007669"/>
    <property type="project" value="Ensembl"/>
</dbReference>
<keyword evidence="4" id="KW-0221">Differentiation</keyword>
<dbReference type="InterPro" id="IPR025605">
    <property type="entry name" value="OST-HTH/LOTUS_dom"/>
</dbReference>
<dbReference type="InterPro" id="IPR041966">
    <property type="entry name" value="LOTUS-like"/>
</dbReference>
<dbReference type="CTD" id="406379"/>
<dbReference type="Proteomes" id="UP000694548">
    <property type="component" value="Chromosome sgr02"/>
</dbReference>
<dbReference type="GeneID" id="107391022"/>
<dbReference type="GO" id="GO:0043186">
    <property type="term" value="C:P granule"/>
    <property type="evidence" value="ECO:0007669"/>
    <property type="project" value="Ensembl"/>
</dbReference>
<feature type="domain" description="HTH OST-type" evidence="9">
    <location>
        <begin position="437"/>
        <end position="507"/>
    </location>
</feature>
<evidence type="ECO:0000256" key="5">
    <source>
        <dbReference type="ARBA" id="ARBA00022871"/>
    </source>
</evidence>
<dbReference type="EMBL" id="JAAVVJ010000004">
    <property type="protein sequence ID" value="KAF7223819.1"/>
    <property type="molecule type" value="Genomic_DNA"/>
</dbReference>